<dbReference type="SMART" id="SM00642">
    <property type="entry name" value="Aamy"/>
    <property type="match status" value="1"/>
</dbReference>
<dbReference type="EMBL" id="CP001940">
    <property type="protein sequence ID" value="ADH85186.1"/>
    <property type="molecule type" value="Genomic_DNA"/>
</dbReference>
<evidence type="ECO:0000313" key="3">
    <source>
        <dbReference type="Proteomes" id="UP000001508"/>
    </source>
</evidence>
<feature type="domain" description="Glycosyl hydrolase family 13 catalytic" evidence="1">
    <location>
        <begin position="11"/>
        <end position="584"/>
    </location>
</feature>
<dbReference type="Pfam" id="PF00128">
    <property type="entry name" value="Alpha-amylase"/>
    <property type="match status" value="1"/>
</dbReference>
<dbReference type="eggNOG" id="COG3280">
    <property type="taxonomic scope" value="Bacteria"/>
</dbReference>
<evidence type="ECO:0000259" key="1">
    <source>
        <dbReference type="SMART" id="SM00642"/>
    </source>
</evidence>
<name>D6Z0F7_DESAT</name>
<dbReference type="AlphaFoldDB" id="D6Z0F7"/>
<gene>
    <name evidence="2" type="ordered locus">DaAHT2_0480</name>
</gene>
<proteinExistence type="predicted"/>
<dbReference type="SUPFAM" id="SSF51445">
    <property type="entry name" value="(Trans)glycosidases"/>
    <property type="match status" value="1"/>
</dbReference>
<organism evidence="2 3">
    <name type="scientific">Desulfurivibrio alkaliphilus (strain DSM 19089 / UNIQEM U267 / AHT2)</name>
    <dbReference type="NCBI Taxonomy" id="589865"/>
    <lineage>
        <taxon>Bacteria</taxon>
        <taxon>Pseudomonadati</taxon>
        <taxon>Thermodesulfobacteriota</taxon>
        <taxon>Desulfobulbia</taxon>
        <taxon>Desulfobulbales</taxon>
        <taxon>Desulfobulbaceae</taxon>
        <taxon>Desulfurivibrio</taxon>
    </lineage>
</organism>
<dbReference type="PANTHER" id="PTHR10357:SF216">
    <property type="entry name" value="MALTOOLIGOSYL TREHALOSE SYNTHASE-RELATED"/>
    <property type="match status" value="1"/>
</dbReference>
<dbReference type="GO" id="GO:0047470">
    <property type="term" value="F:(1,4)-alpha-D-glucan 1-alpha-D-glucosylmutase activity"/>
    <property type="evidence" value="ECO:0007669"/>
    <property type="project" value="UniProtKB-EC"/>
</dbReference>
<dbReference type="InterPro" id="IPR017853">
    <property type="entry name" value="GH"/>
</dbReference>
<dbReference type="CDD" id="cd11336">
    <property type="entry name" value="AmyAc_MTSase"/>
    <property type="match status" value="1"/>
</dbReference>
<dbReference type="InterPro" id="IPR006047">
    <property type="entry name" value="GH13_cat_dom"/>
</dbReference>
<dbReference type="GO" id="GO:0030980">
    <property type="term" value="P:alpha-glucan catabolic process"/>
    <property type="evidence" value="ECO:0007669"/>
    <property type="project" value="TreeGrafter"/>
</dbReference>
<dbReference type="Proteomes" id="UP000001508">
    <property type="component" value="Chromosome"/>
</dbReference>
<dbReference type="CAZy" id="GH13">
    <property type="family name" value="Glycoside Hydrolase Family 13"/>
</dbReference>
<dbReference type="KEGG" id="dak:DaAHT2_0480"/>
<dbReference type="InterPro" id="IPR012767">
    <property type="entry name" value="Trehalose_TreY"/>
</dbReference>
<dbReference type="Gene3D" id="3.30.1590.10">
    <property type="entry name" value="Maltooligosyl trehalose synthase, domain 2"/>
    <property type="match status" value="1"/>
</dbReference>
<dbReference type="STRING" id="589865.DaAHT2_0480"/>
<dbReference type="Gene3D" id="1.10.10.470">
    <property type="entry name" value="Maltooligosyl trehalose synthase, domain 4"/>
    <property type="match status" value="1"/>
</dbReference>
<dbReference type="OrthoDB" id="9761577at2"/>
<accession>D6Z0F7</accession>
<dbReference type="EC" id="5.4.99.15" evidence="2"/>
<dbReference type="GO" id="GO:0005992">
    <property type="term" value="P:trehalose biosynthetic process"/>
    <property type="evidence" value="ECO:0007669"/>
    <property type="project" value="TreeGrafter"/>
</dbReference>
<dbReference type="InterPro" id="IPR013797">
    <property type="entry name" value="Maltooligo_trehalose_synth_4"/>
</dbReference>
<dbReference type="NCBIfam" id="TIGR02401">
    <property type="entry name" value="trehalose_TreY"/>
    <property type="match status" value="1"/>
</dbReference>
<sequence>MSSRSRRFPLSTYRLQFHRDFTFADAAALVPYLHRLGVSHCYASPLLKARPGSSHGYDIVDHGQLNPDLGERADFEHLVECLHRHGMGLIVDIVPNHMGVGGADNAWWRDVLENGPAAEYAEFFDIDWRPAHETLRGKILLPLLGEPYGEVLDKGEIKLVFEPTAGAFHFAYYEHHLPLDPVTYPEVAAPKLADLHRQLPPDDPGLAELENLLAALTHLPGRESREAEQCQERRRDKEITKQRLSDLCRRDARIATFWRQCLDFFNLPGDQGPEAAARRGERLHQLLELQAYRLAHWVVAGDEINYRRFFDINSLAGLQAEREEVFAATHGLLLQLVAAGQIDGLRVDHPDGLSDPAGYFSRLQAAVAAGRGGASDDDDSRDTGDRAESIYLVVEKILAAHEYLPEEWQVHGTTGYDFANQVNGLLVKPDHEAALTGIYHRFIGRRQDFDDLLYRCKKKIITGQLASELTVLARLLKDIAESDRHTRDYTLNGLREALIEVVAAFPVYRTYIVPTAPVASIGAARHSYKVSPEDRRQVEWALAQAGKRSGTRDGGLYDFIRALLLDSEPPPPGWQPDQPADRLRARFIRKFQQYTAPVMAKALEDTAFYVANRLVSLNEVGGDPRRFYLTPAAFHHAAQERLRRWPLAMLATSTHDSKRSEDVRARINVLSEVPALWRRHLKRWRRLNRSRKSRVNSLLAPTPNDEYLLYQTLLGSWPLHGAEPNGPNTDFWAAYRRRIQQYMGKAIREAKERTSWLHPDQEYEAAVDRFVEAILSPAGTASPGEAAAGGDLAGANPFLADFIPLANKLAPYGLLNALAQLLLKLTSPGVPDIYQGTETWDFSLVDPDNRRPVDYHHRRRLLAALPPPDQPLPPALLRELADSIEDGRLKLLLTSRLLHFRRQNQELLRRGSYLPLTASGERGEYLCAFVRQWQGQGMLVATGRWFATLATTDTTPAMPDSDPGPLWSQLNPQLWRNTRLLLPANTTADWQDLLTGTRLPIMQEPDGNYLTCSDLFANLPMAVLHYRAADHSKQ</sequence>
<dbReference type="RefSeq" id="WP_013162717.1">
    <property type="nucleotide sequence ID" value="NC_014216.1"/>
</dbReference>
<dbReference type="PANTHER" id="PTHR10357">
    <property type="entry name" value="ALPHA-AMYLASE FAMILY MEMBER"/>
    <property type="match status" value="1"/>
</dbReference>
<dbReference type="InParanoid" id="D6Z0F7"/>
<dbReference type="Gene3D" id="3.20.20.80">
    <property type="entry name" value="Glycosidases"/>
    <property type="match status" value="3"/>
</dbReference>
<keyword evidence="2" id="KW-0413">Isomerase</keyword>
<reference evidence="3" key="1">
    <citation type="submission" date="2010-02" db="EMBL/GenBank/DDBJ databases">
        <title>Complete sequence of Desulfurivibrio alkaliphilus AHT2.</title>
        <authorList>
            <consortium name="US DOE Joint Genome Institute"/>
            <person name="Pitluck S."/>
            <person name="Chertkov O."/>
            <person name="Detter J.C."/>
            <person name="Han C."/>
            <person name="Tapia R."/>
            <person name="Larimer F."/>
            <person name="Land M."/>
            <person name="Hauser L."/>
            <person name="Kyrpides N."/>
            <person name="Mikhailova N."/>
            <person name="Sorokin D.Y."/>
            <person name="Muyzer G."/>
            <person name="Woyke T."/>
        </authorList>
    </citation>
    <scope>NUCLEOTIDE SEQUENCE [LARGE SCALE GENOMIC DNA]</scope>
    <source>
        <strain evidence="3">DSM 19089 / UNIQEM U267 / AHT2</strain>
    </source>
</reference>
<evidence type="ECO:0000313" key="2">
    <source>
        <dbReference type="EMBL" id="ADH85186.1"/>
    </source>
</evidence>
<protein>
    <submittedName>
        <fullName evidence="2">Malto-oligosyltrehalose synthase</fullName>
        <ecNumber evidence="2">5.4.99.15</ecNumber>
    </submittedName>
</protein>
<keyword evidence="3" id="KW-1185">Reference proteome</keyword>
<dbReference type="HOGENOM" id="CLU_005045_1_0_7"/>